<accession>A0A9Q3IAY2</accession>
<evidence type="ECO:0000313" key="3">
    <source>
        <dbReference type="Proteomes" id="UP000765509"/>
    </source>
</evidence>
<proteinExistence type="predicted"/>
<dbReference type="Proteomes" id="UP000765509">
    <property type="component" value="Unassembled WGS sequence"/>
</dbReference>
<keyword evidence="3" id="KW-1185">Reference proteome</keyword>
<feature type="signal peptide" evidence="1">
    <location>
        <begin position="1"/>
        <end position="19"/>
    </location>
</feature>
<comment type="caution">
    <text evidence="2">The sequence shown here is derived from an EMBL/GenBank/DDBJ whole genome shotgun (WGS) entry which is preliminary data.</text>
</comment>
<gene>
    <name evidence="2" type="ORF">O181_074413</name>
</gene>
<keyword evidence="1" id="KW-0732">Signal</keyword>
<evidence type="ECO:0000313" key="2">
    <source>
        <dbReference type="EMBL" id="MBW0534698.1"/>
    </source>
</evidence>
<organism evidence="2 3">
    <name type="scientific">Austropuccinia psidii MF-1</name>
    <dbReference type="NCBI Taxonomy" id="1389203"/>
    <lineage>
        <taxon>Eukaryota</taxon>
        <taxon>Fungi</taxon>
        <taxon>Dikarya</taxon>
        <taxon>Basidiomycota</taxon>
        <taxon>Pucciniomycotina</taxon>
        <taxon>Pucciniomycetes</taxon>
        <taxon>Pucciniales</taxon>
        <taxon>Sphaerophragmiaceae</taxon>
        <taxon>Austropuccinia</taxon>
    </lineage>
</organism>
<feature type="chain" id="PRO_5040189722" evidence="1">
    <location>
        <begin position="20"/>
        <end position="433"/>
    </location>
</feature>
<dbReference type="AlphaFoldDB" id="A0A9Q3IAY2"/>
<sequence length="433" mass="48454">MKTALFFLIILSLHTQSYCIALDFGGIGKVGKYLRGGTKVADGGADGGHNLANGGAHLDPAHAGGGLDGKVRDFGGGHPLTKNWPMSPETHIPSHLWAVADTERAAAITASSSGKLPERLSKALDSFAMWAPNLYRRLRTMIFVFKPIKLQGIDAFVLKFGSATPEAQFRMVIDTFHTLTSAKTTHSAEELRNWAKGIGEAMKATEKEALQSPLVETQMQKELCELLLMASKQESNSPFRKTLEDFRELDVTLCDRAGVKRGIFMVNPGYEKRIKWGRELMNIDKDLFRHLKNLNNLAEKLLNEKVTRPILEEVNNNKEVIIDGLQAKQPVMKLLEIAQDPALRNLPKSTTVKVNTYTLDQRTAAISALQYIYQTSKSLLQEQEGYGQAQVMIAKIEEVFSPLKDGHDFLYPHWKKMRNTIEEQQNLRRISHS</sequence>
<name>A0A9Q3IAY2_9BASI</name>
<dbReference type="EMBL" id="AVOT02039595">
    <property type="protein sequence ID" value="MBW0534698.1"/>
    <property type="molecule type" value="Genomic_DNA"/>
</dbReference>
<protein>
    <submittedName>
        <fullName evidence="2">Uncharacterized protein</fullName>
    </submittedName>
</protein>
<evidence type="ECO:0000256" key="1">
    <source>
        <dbReference type="SAM" id="SignalP"/>
    </source>
</evidence>
<reference evidence="2" key="1">
    <citation type="submission" date="2021-03" db="EMBL/GenBank/DDBJ databases">
        <title>Draft genome sequence of rust myrtle Austropuccinia psidii MF-1, a brazilian biotype.</title>
        <authorList>
            <person name="Quecine M.C."/>
            <person name="Pachon D.M.R."/>
            <person name="Bonatelli M.L."/>
            <person name="Correr F.H."/>
            <person name="Franceschini L.M."/>
            <person name="Leite T.F."/>
            <person name="Margarido G.R.A."/>
            <person name="Almeida C.A."/>
            <person name="Ferrarezi J.A."/>
            <person name="Labate C.A."/>
        </authorList>
    </citation>
    <scope>NUCLEOTIDE SEQUENCE</scope>
    <source>
        <strain evidence="2">MF-1</strain>
    </source>
</reference>